<dbReference type="GO" id="GO:0005524">
    <property type="term" value="F:ATP binding"/>
    <property type="evidence" value="ECO:0007669"/>
    <property type="project" value="UniProtKB-KW"/>
</dbReference>
<dbReference type="InterPro" id="IPR005654">
    <property type="entry name" value="ATPase_AFG1-like"/>
</dbReference>
<evidence type="ECO:0000313" key="3">
    <source>
        <dbReference type="EMBL" id="KAK1804807.1"/>
    </source>
</evidence>
<comment type="caution">
    <text evidence="3">The sequence shown here is derived from an EMBL/GenBank/DDBJ whole genome shotgun (WGS) entry which is preliminary data.</text>
</comment>
<evidence type="ECO:0000313" key="4">
    <source>
        <dbReference type="Proteomes" id="UP001239994"/>
    </source>
</evidence>
<gene>
    <name evidence="3" type="ORF">P4O66_003649</name>
</gene>
<dbReference type="PANTHER" id="PTHR12169:SF19">
    <property type="entry name" value="LACTATION ELEVATED PROTEIN 1 HOMOLOG B-RELATED"/>
    <property type="match status" value="1"/>
</dbReference>
<evidence type="ECO:0000256" key="2">
    <source>
        <dbReference type="ARBA" id="ARBA00022840"/>
    </source>
</evidence>
<dbReference type="GO" id="GO:0005739">
    <property type="term" value="C:mitochondrion"/>
    <property type="evidence" value="ECO:0007669"/>
    <property type="project" value="TreeGrafter"/>
</dbReference>
<organism evidence="3 4">
    <name type="scientific">Electrophorus voltai</name>
    <dbReference type="NCBI Taxonomy" id="2609070"/>
    <lineage>
        <taxon>Eukaryota</taxon>
        <taxon>Metazoa</taxon>
        <taxon>Chordata</taxon>
        <taxon>Craniata</taxon>
        <taxon>Vertebrata</taxon>
        <taxon>Euteleostomi</taxon>
        <taxon>Actinopterygii</taxon>
        <taxon>Neopterygii</taxon>
        <taxon>Teleostei</taxon>
        <taxon>Ostariophysi</taxon>
        <taxon>Gymnotiformes</taxon>
        <taxon>Gymnotoidei</taxon>
        <taxon>Gymnotidae</taxon>
        <taxon>Electrophorus</taxon>
    </lineage>
</organism>
<protein>
    <submittedName>
        <fullName evidence="3">Uncharacterized protein</fullName>
    </submittedName>
</protein>
<keyword evidence="1" id="KW-0547">Nucleotide-binding</keyword>
<dbReference type="Proteomes" id="UP001239994">
    <property type="component" value="Unassembled WGS sequence"/>
</dbReference>
<dbReference type="GO" id="GO:0016887">
    <property type="term" value="F:ATP hydrolysis activity"/>
    <property type="evidence" value="ECO:0007669"/>
    <property type="project" value="InterPro"/>
</dbReference>
<name>A0AAD8ZSW4_9TELE</name>
<dbReference type="PANTHER" id="PTHR12169">
    <property type="entry name" value="ATPASE N2B"/>
    <property type="match status" value="1"/>
</dbReference>
<accession>A0AAD8ZSW4</accession>
<dbReference type="EMBL" id="JAROKS010000003">
    <property type="protein sequence ID" value="KAK1804807.1"/>
    <property type="molecule type" value="Genomic_DNA"/>
</dbReference>
<proteinExistence type="predicted"/>
<sequence length="230" mass="25926">MLCEGVPSKPPELYKNGLQRAAFVPFIGVLKTRGTVHKPGVSAQIHTPQQSSFVEANWYVRSRLDRVTGKLLWSEQWGSLKDQEHCQTVSLDTGIDFRQWEMEPAGKLFYILSEPGAEVAVNMLFDELAYRQNDEPGYLMLNVLSVCLYTNQAKGADLCRKVTLSKTCGTITDCTFQKLCESVRVVVLAETPLHLLFDWGPLSGNEERDRLMLDALGLSSDCTSQYWDLR</sequence>
<keyword evidence="2" id="KW-0067">ATP-binding</keyword>
<dbReference type="AlphaFoldDB" id="A0AAD8ZSW4"/>
<keyword evidence="4" id="KW-1185">Reference proteome</keyword>
<reference evidence="3" key="1">
    <citation type="submission" date="2023-03" db="EMBL/GenBank/DDBJ databases">
        <title>Electrophorus voltai genome.</title>
        <authorList>
            <person name="Bian C."/>
        </authorList>
    </citation>
    <scope>NUCLEOTIDE SEQUENCE</scope>
    <source>
        <strain evidence="3">CB-2022</strain>
        <tissue evidence="3">Muscle</tissue>
    </source>
</reference>
<evidence type="ECO:0000256" key="1">
    <source>
        <dbReference type="ARBA" id="ARBA00022741"/>
    </source>
</evidence>